<protein>
    <submittedName>
        <fullName evidence="2">Uncharacterized protein</fullName>
    </submittedName>
</protein>
<keyword evidence="1" id="KW-0732">Signal</keyword>
<evidence type="ECO:0000256" key="1">
    <source>
        <dbReference type="SAM" id="SignalP"/>
    </source>
</evidence>
<evidence type="ECO:0000313" key="2">
    <source>
        <dbReference type="EMBL" id="MBC8573009.1"/>
    </source>
</evidence>
<dbReference type="EMBL" id="JACRSZ010000007">
    <property type="protein sequence ID" value="MBC8573009.1"/>
    <property type="molecule type" value="Genomic_DNA"/>
</dbReference>
<proteinExistence type="predicted"/>
<feature type="chain" id="PRO_5045714848" evidence="1">
    <location>
        <begin position="22"/>
        <end position="78"/>
    </location>
</feature>
<name>A0ABR7N9C2_9FIRM</name>
<comment type="caution">
    <text evidence="2">The sequence shown here is derived from an EMBL/GenBank/DDBJ whole genome shotgun (WGS) entry which is preliminary data.</text>
</comment>
<evidence type="ECO:0000313" key="3">
    <source>
        <dbReference type="Proteomes" id="UP000657421"/>
    </source>
</evidence>
<reference evidence="2 3" key="1">
    <citation type="submission" date="2020-08" db="EMBL/GenBank/DDBJ databases">
        <title>Genome public.</title>
        <authorList>
            <person name="Liu C."/>
            <person name="Sun Q."/>
        </authorList>
    </citation>
    <scope>NUCLEOTIDE SEQUENCE [LARGE SCALE GENOMIC DNA]</scope>
    <source>
        <strain evidence="2 3">NSJ-46</strain>
    </source>
</reference>
<feature type="signal peptide" evidence="1">
    <location>
        <begin position="1"/>
        <end position="21"/>
    </location>
</feature>
<sequence>MKKRVGIVLMVLALGSMGVIAGANEMTVAQDTEIAQDVEGRIADEIIMKYRYYNGHVQCRRWNATQGYWVDPYWKNVT</sequence>
<keyword evidence="3" id="KW-1185">Reference proteome</keyword>
<accession>A0ABR7N9C2</accession>
<dbReference type="Proteomes" id="UP000657421">
    <property type="component" value="Unassembled WGS sequence"/>
</dbReference>
<dbReference type="RefSeq" id="WP_249308039.1">
    <property type="nucleotide sequence ID" value="NZ_JACRSZ010000007.1"/>
</dbReference>
<gene>
    <name evidence="2" type="ORF">H8716_07935</name>
</gene>
<organism evidence="2 3">
    <name type="scientific">Jingyaoa shaoxingensis</name>
    <dbReference type="NCBI Taxonomy" id="2763671"/>
    <lineage>
        <taxon>Bacteria</taxon>
        <taxon>Bacillati</taxon>
        <taxon>Bacillota</taxon>
        <taxon>Clostridia</taxon>
        <taxon>Lachnospirales</taxon>
        <taxon>Lachnospiraceae</taxon>
        <taxon>Jingyaoa</taxon>
    </lineage>
</organism>